<dbReference type="Gene3D" id="3.40.50.300">
    <property type="entry name" value="P-loop containing nucleotide triphosphate hydrolases"/>
    <property type="match status" value="1"/>
</dbReference>
<organism evidence="6">
    <name type="scientific">uncultured Caudovirales phage</name>
    <dbReference type="NCBI Taxonomy" id="2100421"/>
    <lineage>
        <taxon>Viruses</taxon>
        <taxon>Duplodnaviria</taxon>
        <taxon>Heunggongvirae</taxon>
        <taxon>Uroviricota</taxon>
        <taxon>Caudoviricetes</taxon>
        <taxon>Peduoviridae</taxon>
        <taxon>Maltschvirus</taxon>
        <taxon>Maltschvirus maltsch</taxon>
    </lineage>
</organism>
<evidence type="ECO:0000256" key="3">
    <source>
        <dbReference type="ARBA" id="ARBA00022840"/>
    </source>
</evidence>
<evidence type="ECO:0000313" key="6">
    <source>
        <dbReference type="EMBL" id="CAB4153662.1"/>
    </source>
</evidence>
<dbReference type="InterPro" id="IPR035421">
    <property type="entry name" value="Terminase_6C"/>
</dbReference>
<accession>A0A6J5N4F0</accession>
<keyword evidence="2" id="KW-0547">Nucleotide-binding</keyword>
<evidence type="ECO:0000256" key="4">
    <source>
        <dbReference type="ARBA" id="ARBA00023219"/>
    </source>
</evidence>
<keyword evidence="4" id="KW-0231">Viral genome packaging</keyword>
<reference evidence="6" key="1">
    <citation type="submission" date="2020-04" db="EMBL/GenBank/DDBJ databases">
        <authorList>
            <person name="Chiriac C."/>
            <person name="Salcher M."/>
            <person name="Ghai R."/>
            <person name="Kavagutti S V."/>
        </authorList>
    </citation>
    <scope>NUCLEOTIDE SEQUENCE</scope>
</reference>
<gene>
    <name evidence="6" type="ORF">UFOVP638_16</name>
</gene>
<evidence type="ECO:0000256" key="2">
    <source>
        <dbReference type="ARBA" id="ARBA00022741"/>
    </source>
</evidence>
<name>A0A6J5N4F0_9CAUD</name>
<evidence type="ECO:0000259" key="5">
    <source>
        <dbReference type="Pfam" id="PF17289"/>
    </source>
</evidence>
<feature type="domain" description="Terminase large subunit gp17-like C-terminal" evidence="5">
    <location>
        <begin position="358"/>
        <end position="442"/>
    </location>
</feature>
<dbReference type="Pfam" id="PF17289">
    <property type="entry name" value="Terminase_6C"/>
    <property type="match status" value="1"/>
</dbReference>
<proteinExistence type="predicted"/>
<dbReference type="InterPro" id="IPR027417">
    <property type="entry name" value="P-loop_NTPase"/>
</dbReference>
<keyword evidence="1" id="KW-1188">Viral release from host cell</keyword>
<evidence type="ECO:0000256" key="1">
    <source>
        <dbReference type="ARBA" id="ARBA00022612"/>
    </source>
</evidence>
<keyword evidence="3" id="KW-0067">ATP-binding</keyword>
<dbReference type="EMBL" id="LR796595">
    <property type="protein sequence ID" value="CAB4153662.1"/>
    <property type="molecule type" value="Genomic_DNA"/>
</dbReference>
<dbReference type="GO" id="GO:0005524">
    <property type="term" value="F:ATP binding"/>
    <property type="evidence" value="ECO:0007669"/>
    <property type="project" value="UniProtKB-KW"/>
</dbReference>
<protein>
    <submittedName>
        <fullName evidence="6">Terminase RNaseH-like domain containing protein</fullName>
    </submittedName>
</protein>
<sequence length="459" mass="52480">MLTNEEKVLKIMCETNLLFFTRYIYKENTRRNFIVAPHFIKIANTLEEVAKGNIKRLIINIPPRYGKTELAVKCFIAWSLAKNPQSKFIHLSYSDSLALDNSSQTKEYIESDAFQKFWEMKLKKDAQSKSKWFNDFGGGVYATASGGAITGFGAGVTESKEFSGAIIIDDPLKPDDALSEIKRKAVNERFNNTIRSRVNDRETPIIVIMQRLHENDMSGFLLAGGSGEEWHHLCLPALNNKNEPLWEDKHTFAELEQIRQANRYNFSGQYMQTPSPEEGGEWRKDWFEIINRNDVPNVEWDMFIDGAYTKDTKNDPTGIQIGAKIGQNYFILSSIDKYLEMPELIKFIPEHIEALGIKVRMIYVEPKASGKSIAQLIQSTTSLNITELKSNFVSVSKIERARSASPYIEGGRVKLVKGNWNEHFLHQIAVFPNGKHDEHIDLTAYGIENKLIEKQFFTF</sequence>